<evidence type="ECO:0000313" key="4">
    <source>
        <dbReference type="EMBL" id="KGM32680.1"/>
    </source>
</evidence>
<accession>A0A0A0D3R6</accession>
<dbReference type="OrthoDB" id="9794372at2"/>
<comment type="caution">
    <text evidence="4">The sequence shown here is derived from an EMBL/GenBank/DDBJ whole genome shotgun (WGS) entry which is preliminary data.</text>
</comment>
<dbReference type="InterPro" id="IPR013325">
    <property type="entry name" value="RNA_pol_sigma_r2"/>
</dbReference>
<feature type="domain" description="RNA polymerase sigma-70 region 2" evidence="2">
    <location>
        <begin position="13"/>
        <end position="76"/>
    </location>
</feature>
<evidence type="ECO:0000313" key="5">
    <source>
        <dbReference type="Proteomes" id="UP000029995"/>
    </source>
</evidence>
<dbReference type="SUPFAM" id="SSF88946">
    <property type="entry name" value="Sigma2 domain of RNA polymerase sigma factors"/>
    <property type="match status" value="1"/>
</dbReference>
<reference evidence="4 5" key="1">
    <citation type="submission" date="2014-01" db="EMBL/GenBank/DDBJ databases">
        <title>Genome sequence determination for a cystic fibrosis isolate, Inquilinus limosus.</title>
        <authorList>
            <person name="Pino M."/>
            <person name="Di Conza J."/>
            <person name="Gutkind G."/>
        </authorList>
    </citation>
    <scope>NUCLEOTIDE SEQUENCE [LARGE SCALE GENOMIC DNA]</scope>
    <source>
        <strain evidence="4 5">MP06</strain>
    </source>
</reference>
<dbReference type="Proteomes" id="UP000029995">
    <property type="component" value="Unassembled WGS sequence"/>
</dbReference>
<dbReference type="Gene3D" id="3.10.450.50">
    <property type="match status" value="1"/>
</dbReference>
<dbReference type="InterPro" id="IPR052704">
    <property type="entry name" value="ECF_Sigma-70_Domain"/>
</dbReference>
<gene>
    <name evidence="4" type="ORF">P409_20020</name>
</gene>
<dbReference type="PANTHER" id="PTHR30173">
    <property type="entry name" value="SIGMA 19 FACTOR"/>
    <property type="match status" value="1"/>
</dbReference>
<dbReference type="NCBIfam" id="NF007214">
    <property type="entry name" value="PRK09636.1"/>
    <property type="match status" value="1"/>
</dbReference>
<organism evidence="4 5">
    <name type="scientific">Inquilinus limosus MP06</name>
    <dbReference type="NCBI Taxonomy" id="1398085"/>
    <lineage>
        <taxon>Bacteria</taxon>
        <taxon>Pseudomonadati</taxon>
        <taxon>Pseudomonadota</taxon>
        <taxon>Alphaproteobacteria</taxon>
        <taxon>Rhodospirillales</taxon>
        <taxon>Rhodospirillaceae</taxon>
        <taxon>Inquilinus</taxon>
    </lineage>
</organism>
<dbReference type="InterPro" id="IPR014284">
    <property type="entry name" value="RNA_pol_sigma-70_dom"/>
</dbReference>
<name>A0A0A0D3R6_9PROT</name>
<evidence type="ECO:0000259" key="3">
    <source>
        <dbReference type="Pfam" id="PF08281"/>
    </source>
</evidence>
<protein>
    <recommendedName>
        <fullName evidence="6">RNA polymerase subunit sigma-24</fullName>
    </recommendedName>
</protein>
<dbReference type="PANTHER" id="PTHR30173:SF36">
    <property type="entry name" value="ECF RNA POLYMERASE SIGMA FACTOR SIGJ"/>
    <property type="match status" value="1"/>
</dbReference>
<dbReference type="GO" id="GO:0006352">
    <property type="term" value="P:DNA-templated transcription initiation"/>
    <property type="evidence" value="ECO:0007669"/>
    <property type="project" value="InterPro"/>
</dbReference>
<evidence type="ECO:0000256" key="1">
    <source>
        <dbReference type="ARBA" id="ARBA00011344"/>
    </source>
</evidence>
<sequence length="300" mass="33123">MDQAHARTDAADFEASRRVLWGLAYRMLGSRADAEDAVQETWLRWQAADRSGIDNARAWLVTACTRLCIDQLRSARHRRETYVGPWLPEPLVTDTAPSADEALERAETLTTAFLLLLEKLTPVERAAYLLQHVFGLDHAAVATALDRTDVATRQLVSRARRKLEGSGLTAEPVPQPQHQAMVTAFRDALRSGDLAQLTALLARDARLYSDGGGKVRAAMNVIEGADKVARFFQGVWRKFGPDFIYLPRWINGQPGWLVMNGDELIGTIDLAVGPGGITGVFWTRNPDKLGSVPLPERGRA</sequence>
<dbReference type="Pfam" id="PF08281">
    <property type="entry name" value="Sigma70_r4_2"/>
    <property type="match status" value="1"/>
</dbReference>
<dbReference type="InterPro" id="IPR013324">
    <property type="entry name" value="RNA_pol_sigma_r3/r4-like"/>
</dbReference>
<comment type="subunit">
    <text evidence="1">Interacts transiently with the RNA polymerase catalytic core formed by RpoA, RpoB, RpoC and RpoZ (2 alpha, 1 beta, 1 beta' and 1 omega subunit) to form the RNA polymerase holoenzyme that can initiate transcription.</text>
</comment>
<dbReference type="SUPFAM" id="SSF54427">
    <property type="entry name" value="NTF2-like"/>
    <property type="match status" value="1"/>
</dbReference>
<dbReference type="Gene3D" id="1.10.10.10">
    <property type="entry name" value="Winged helix-like DNA-binding domain superfamily/Winged helix DNA-binding domain"/>
    <property type="match status" value="1"/>
</dbReference>
<dbReference type="NCBIfam" id="TIGR02937">
    <property type="entry name" value="sigma70-ECF"/>
    <property type="match status" value="1"/>
</dbReference>
<dbReference type="Pfam" id="PF04542">
    <property type="entry name" value="Sigma70_r2"/>
    <property type="match status" value="1"/>
</dbReference>
<evidence type="ECO:0000259" key="2">
    <source>
        <dbReference type="Pfam" id="PF04542"/>
    </source>
</evidence>
<dbReference type="InterPro" id="IPR013249">
    <property type="entry name" value="RNA_pol_sigma70_r4_t2"/>
</dbReference>
<dbReference type="GO" id="GO:0016987">
    <property type="term" value="F:sigma factor activity"/>
    <property type="evidence" value="ECO:0007669"/>
    <property type="project" value="InterPro"/>
</dbReference>
<evidence type="ECO:0008006" key="6">
    <source>
        <dbReference type="Google" id="ProtNLM"/>
    </source>
</evidence>
<dbReference type="InterPro" id="IPR032710">
    <property type="entry name" value="NTF2-like_dom_sf"/>
</dbReference>
<proteinExistence type="predicted"/>
<dbReference type="AlphaFoldDB" id="A0A0A0D3R6"/>
<dbReference type="SUPFAM" id="SSF88659">
    <property type="entry name" value="Sigma3 and sigma4 domains of RNA polymerase sigma factors"/>
    <property type="match status" value="1"/>
</dbReference>
<dbReference type="EMBL" id="JANX01000280">
    <property type="protein sequence ID" value="KGM32680.1"/>
    <property type="molecule type" value="Genomic_DNA"/>
</dbReference>
<dbReference type="GO" id="GO:0003677">
    <property type="term" value="F:DNA binding"/>
    <property type="evidence" value="ECO:0007669"/>
    <property type="project" value="InterPro"/>
</dbReference>
<feature type="domain" description="RNA polymerase sigma factor 70 region 4 type 2" evidence="3">
    <location>
        <begin position="112"/>
        <end position="163"/>
    </location>
</feature>
<dbReference type="InterPro" id="IPR036388">
    <property type="entry name" value="WH-like_DNA-bd_sf"/>
</dbReference>
<dbReference type="Gene3D" id="1.10.1740.10">
    <property type="match status" value="1"/>
</dbReference>
<dbReference type="InterPro" id="IPR007627">
    <property type="entry name" value="RNA_pol_sigma70_r2"/>
</dbReference>
<dbReference type="RefSeq" id="WP_034842373.1">
    <property type="nucleotide sequence ID" value="NZ_JANX01000280.1"/>
</dbReference>